<evidence type="ECO:0000313" key="3">
    <source>
        <dbReference type="EMBL" id="SOC49541.1"/>
    </source>
</evidence>
<dbReference type="InterPro" id="IPR012349">
    <property type="entry name" value="Split_barrel_FMN-bd"/>
</dbReference>
<dbReference type="GO" id="GO:0070967">
    <property type="term" value="F:coenzyme F420 binding"/>
    <property type="evidence" value="ECO:0007669"/>
    <property type="project" value="TreeGrafter"/>
</dbReference>
<dbReference type="GO" id="GO:0005886">
    <property type="term" value="C:plasma membrane"/>
    <property type="evidence" value="ECO:0007669"/>
    <property type="project" value="TreeGrafter"/>
</dbReference>
<dbReference type="InterPro" id="IPR004378">
    <property type="entry name" value="F420H2_quin_Rdtase"/>
</dbReference>
<proteinExistence type="inferred from homology"/>
<dbReference type="AlphaFoldDB" id="A0A285VAL6"/>
<gene>
    <name evidence="3" type="ORF">SAMN05660748_2269</name>
</gene>
<dbReference type="GO" id="GO:0016491">
    <property type="term" value="F:oxidoreductase activity"/>
    <property type="evidence" value="ECO:0007669"/>
    <property type="project" value="InterPro"/>
</dbReference>
<dbReference type="RefSeq" id="WP_217991540.1">
    <property type="nucleotide sequence ID" value="NZ_OBQI01000003.1"/>
</dbReference>
<evidence type="ECO:0000256" key="2">
    <source>
        <dbReference type="ARBA" id="ARBA00049106"/>
    </source>
</evidence>
<name>A0A285VAL6_9ACTN</name>
<sequence length="156" mass="17460">MFAARLENAVDRHSVRLGAWLLRRTHGRIVRLWRRRALVLTTRGRRSGLPRTVVVQYFPDGQDLVVVAANSGMPSDPAWYLNLTADPRATVEVDGRTRQVRAVPMTPEEAAAWWPHVLDAAPDYARYPKRTDRRIPLVRLVPDPSRGAGATGPPAP</sequence>
<organism evidence="3 4">
    <name type="scientific">Blastococcus aggregatus</name>
    <dbReference type="NCBI Taxonomy" id="38502"/>
    <lineage>
        <taxon>Bacteria</taxon>
        <taxon>Bacillati</taxon>
        <taxon>Actinomycetota</taxon>
        <taxon>Actinomycetes</taxon>
        <taxon>Geodermatophilales</taxon>
        <taxon>Geodermatophilaceae</taxon>
        <taxon>Blastococcus</taxon>
    </lineage>
</organism>
<dbReference type="SUPFAM" id="SSF50475">
    <property type="entry name" value="FMN-binding split barrel"/>
    <property type="match status" value="1"/>
</dbReference>
<dbReference type="NCBIfam" id="TIGR00026">
    <property type="entry name" value="hi_GC_TIGR00026"/>
    <property type="match status" value="1"/>
</dbReference>
<keyword evidence="4" id="KW-1185">Reference proteome</keyword>
<evidence type="ECO:0000256" key="1">
    <source>
        <dbReference type="ARBA" id="ARBA00008710"/>
    </source>
</evidence>
<protein>
    <submittedName>
        <fullName evidence="3">Deazaflavin-dependent oxidoreductase, nitroreductase family</fullName>
    </submittedName>
</protein>
<comment type="catalytic activity">
    <reaction evidence="2">
        <text>oxidized coenzyme F420-(gamma-L-Glu)(n) + a quinol + H(+) = reduced coenzyme F420-(gamma-L-Glu)(n) + a quinone</text>
        <dbReference type="Rhea" id="RHEA:39663"/>
        <dbReference type="Rhea" id="RHEA-COMP:12939"/>
        <dbReference type="Rhea" id="RHEA-COMP:14378"/>
        <dbReference type="ChEBI" id="CHEBI:15378"/>
        <dbReference type="ChEBI" id="CHEBI:24646"/>
        <dbReference type="ChEBI" id="CHEBI:132124"/>
        <dbReference type="ChEBI" id="CHEBI:133980"/>
        <dbReference type="ChEBI" id="CHEBI:139511"/>
    </reaction>
</comment>
<dbReference type="PANTHER" id="PTHR39428:SF3">
    <property type="entry name" value="DEAZAFLAVIN-DEPENDENT NITROREDUCTASE"/>
    <property type="match status" value="1"/>
</dbReference>
<dbReference type="Proteomes" id="UP000219435">
    <property type="component" value="Unassembled WGS sequence"/>
</dbReference>
<dbReference type="PANTHER" id="PTHR39428">
    <property type="entry name" value="F420H(2)-DEPENDENT QUINONE REDUCTASE RV1261C"/>
    <property type="match status" value="1"/>
</dbReference>
<reference evidence="4" key="1">
    <citation type="submission" date="2017-08" db="EMBL/GenBank/DDBJ databases">
        <authorList>
            <person name="Varghese N."/>
            <person name="Submissions S."/>
        </authorList>
    </citation>
    <scope>NUCLEOTIDE SEQUENCE [LARGE SCALE GENOMIC DNA]</scope>
    <source>
        <strain evidence="4">DSM 4725</strain>
    </source>
</reference>
<dbReference type="Gene3D" id="2.30.110.10">
    <property type="entry name" value="Electron Transport, Fmn-binding Protein, Chain A"/>
    <property type="match status" value="1"/>
</dbReference>
<evidence type="ECO:0000313" key="4">
    <source>
        <dbReference type="Proteomes" id="UP000219435"/>
    </source>
</evidence>
<comment type="similarity">
    <text evidence="1">Belongs to the F420H(2)-dependent quinone reductase family.</text>
</comment>
<dbReference type="EMBL" id="OBQI01000003">
    <property type="protein sequence ID" value="SOC49541.1"/>
    <property type="molecule type" value="Genomic_DNA"/>
</dbReference>
<dbReference type="Pfam" id="PF04075">
    <property type="entry name" value="F420H2_quin_red"/>
    <property type="match status" value="1"/>
</dbReference>
<accession>A0A285VAL6</accession>